<evidence type="ECO:0008006" key="3">
    <source>
        <dbReference type="Google" id="ProtNLM"/>
    </source>
</evidence>
<dbReference type="RefSeq" id="WP_132148444.1">
    <property type="nucleotide sequence ID" value="NZ_SLWR01000004.1"/>
</dbReference>
<organism evidence="1 2">
    <name type="scientific">Kribbella antiqua</name>
    <dbReference type="NCBI Taxonomy" id="2512217"/>
    <lineage>
        <taxon>Bacteria</taxon>
        <taxon>Bacillati</taxon>
        <taxon>Actinomycetota</taxon>
        <taxon>Actinomycetes</taxon>
        <taxon>Propionibacteriales</taxon>
        <taxon>Kribbellaceae</taxon>
        <taxon>Kribbella</taxon>
    </lineage>
</organism>
<keyword evidence="2" id="KW-1185">Reference proteome</keyword>
<dbReference type="Gene3D" id="3.30.70.1060">
    <property type="entry name" value="Dimeric alpha+beta barrel"/>
    <property type="match status" value="1"/>
</dbReference>
<name>A0A4R2IZV8_9ACTN</name>
<gene>
    <name evidence="1" type="ORF">EV646_104337</name>
</gene>
<dbReference type="InterPro" id="IPR011008">
    <property type="entry name" value="Dimeric_a/b-barrel"/>
</dbReference>
<dbReference type="OrthoDB" id="3830848at2"/>
<reference evidence="1 2" key="1">
    <citation type="journal article" date="2015" name="Stand. Genomic Sci.">
        <title>Genomic Encyclopedia of Bacterial and Archaeal Type Strains, Phase III: the genomes of soil and plant-associated and newly described type strains.</title>
        <authorList>
            <person name="Whitman W.B."/>
            <person name="Woyke T."/>
            <person name="Klenk H.P."/>
            <person name="Zhou Y."/>
            <person name="Lilburn T.G."/>
            <person name="Beck B.J."/>
            <person name="De Vos P."/>
            <person name="Vandamme P."/>
            <person name="Eisen J.A."/>
            <person name="Garrity G."/>
            <person name="Hugenholtz P."/>
            <person name="Kyrpides N.C."/>
        </authorList>
    </citation>
    <scope>NUCLEOTIDE SEQUENCE [LARGE SCALE GENOMIC DNA]</scope>
    <source>
        <strain evidence="1 2">VKM Ac-2541</strain>
    </source>
</reference>
<dbReference type="AlphaFoldDB" id="A0A4R2IZV8"/>
<evidence type="ECO:0000313" key="2">
    <source>
        <dbReference type="Proteomes" id="UP000295573"/>
    </source>
</evidence>
<protein>
    <recommendedName>
        <fullName evidence="3">YCII-related domain-containing protein</fullName>
    </recommendedName>
</protein>
<evidence type="ECO:0000313" key="1">
    <source>
        <dbReference type="EMBL" id="TCO48515.1"/>
    </source>
</evidence>
<proteinExistence type="predicted"/>
<dbReference type="EMBL" id="SLWR01000004">
    <property type="protein sequence ID" value="TCO48515.1"/>
    <property type="molecule type" value="Genomic_DNA"/>
</dbReference>
<accession>A0A4R2IZV8</accession>
<sequence>MKYLLILRGDAAHLRRDEFERAAREAGELVDGEVLADPQLGVTIPPGPARDIDAYYVIDVETSDRAVELARLLPDARTAGRSVEIRAVMRGAAADF</sequence>
<comment type="caution">
    <text evidence="1">The sequence shown here is derived from an EMBL/GenBank/DDBJ whole genome shotgun (WGS) entry which is preliminary data.</text>
</comment>
<dbReference type="Proteomes" id="UP000295573">
    <property type="component" value="Unassembled WGS sequence"/>
</dbReference>
<dbReference type="SUPFAM" id="SSF54909">
    <property type="entry name" value="Dimeric alpha+beta barrel"/>
    <property type="match status" value="1"/>
</dbReference>